<feature type="non-terminal residue" evidence="2">
    <location>
        <position position="1"/>
    </location>
</feature>
<evidence type="ECO:0000313" key="2">
    <source>
        <dbReference type="EMBL" id="AGD93155.1"/>
    </source>
</evidence>
<dbReference type="InterPro" id="IPR013103">
    <property type="entry name" value="RVT_2"/>
</dbReference>
<feature type="non-terminal residue" evidence="2">
    <location>
        <position position="85"/>
    </location>
</feature>
<proteinExistence type="predicted"/>
<accession>M9PMN6</accession>
<dbReference type="GO" id="GO:0003964">
    <property type="term" value="F:RNA-directed DNA polymerase activity"/>
    <property type="evidence" value="ECO:0007669"/>
    <property type="project" value="UniProtKB-KW"/>
</dbReference>
<protein>
    <submittedName>
        <fullName evidence="2">Reverse transcriptase</fullName>
    </submittedName>
</protein>
<evidence type="ECO:0000259" key="1">
    <source>
        <dbReference type="Pfam" id="PF07727"/>
    </source>
</evidence>
<dbReference type="Pfam" id="PF07727">
    <property type="entry name" value="RVT_2"/>
    <property type="match status" value="1"/>
</dbReference>
<reference evidence="2" key="1">
    <citation type="submission" date="2012-04" db="EMBL/GenBank/DDBJ databases">
        <authorList>
            <person name="Fan F.H."/>
            <person name="Wen X.P."/>
            <person name="Ding G.J."/>
        </authorList>
    </citation>
    <scope>NUCLEOTIDE SEQUENCE</scope>
    <source>
        <strain evidence="2">PMRT46</strain>
    </source>
</reference>
<keyword evidence="2" id="KW-0808">Transferase</keyword>
<feature type="domain" description="Reverse transcriptase Ty1/copia-type" evidence="1">
    <location>
        <begin position="1"/>
        <end position="85"/>
    </location>
</feature>
<keyword evidence="2" id="KW-0695">RNA-directed DNA polymerase</keyword>
<name>M9PMN6_PINMS</name>
<dbReference type="EMBL" id="JQ975224">
    <property type="protein sequence ID" value="AGD93155.1"/>
    <property type="molecule type" value="Genomic_DNA"/>
</dbReference>
<keyword evidence="2" id="KW-0548">Nucleotidyltransferase</keyword>
<sequence>TAFFHGDLSEEIYMEQPHGFIQDSSLVYRLKKSLYGLKQAPRASYEKMDSFLLSQNFERCKSNPNVYMFRTHDSLLILVLYVDDM</sequence>
<dbReference type="AlphaFoldDB" id="M9PMN6"/>
<organism evidence="2">
    <name type="scientific">Pinus massoniana</name>
    <name type="common">Chinese red pine</name>
    <dbReference type="NCBI Taxonomy" id="88730"/>
    <lineage>
        <taxon>Eukaryota</taxon>
        <taxon>Viridiplantae</taxon>
        <taxon>Streptophyta</taxon>
        <taxon>Embryophyta</taxon>
        <taxon>Tracheophyta</taxon>
        <taxon>Spermatophyta</taxon>
        <taxon>Pinopsida</taxon>
        <taxon>Pinidae</taxon>
        <taxon>Conifers I</taxon>
        <taxon>Pinales</taxon>
        <taxon>Pinaceae</taxon>
        <taxon>Pinus</taxon>
        <taxon>Pinus subgen. Pinus</taxon>
    </lineage>
</organism>